<comment type="caution">
    <text evidence="1">The sequence shown here is derived from an EMBL/GenBank/DDBJ whole genome shotgun (WGS) entry which is preliminary data.</text>
</comment>
<organism evidence="1 2">
    <name type="scientific">Ralstonia flaminis</name>
    <dbReference type="NCBI Taxonomy" id="3058597"/>
    <lineage>
        <taxon>Bacteria</taxon>
        <taxon>Pseudomonadati</taxon>
        <taxon>Pseudomonadota</taxon>
        <taxon>Betaproteobacteria</taxon>
        <taxon>Burkholderiales</taxon>
        <taxon>Burkholderiaceae</taxon>
        <taxon>Ralstonia</taxon>
    </lineage>
</organism>
<protein>
    <recommendedName>
        <fullName evidence="3">Aspartyl/Asparaginyl beta-hydroxylase</fullName>
    </recommendedName>
</protein>
<gene>
    <name evidence="1" type="ORF">LMG18101_03392</name>
</gene>
<accession>A0ABN9JRU2</accession>
<dbReference type="EMBL" id="CATZLL010000011">
    <property type="protein sequence ID" value="CAJ0817798.1"/>
    <property type="molecule type" value="Genomic_DNA"/>
</dbReference>
<dbReference type="InterPro" id="IPR027443">
    <property type="entry name" value="IPNS-like_sf"/>
</dbReference>
<evidence type="ECO:0008006" key="3">
    <source>
        <dbReference type="Google" id="ProtNLM"/>
    </source>
</evidence>
<sequence>MYSPSRLYQPLAQMDDSDWQRILERHTFWQNAGVSLDEEHLDIAFHVLLEEGEIAREKSAKAQSDREFDAVAIPAAEFDDTELCRWIDAWSTMHAENYGPGITTKMGLYVIRAGGTLGFHVDGPVFLKGERADLSIPDIQRGIVELHASHRTIMPLRFNAEDSFMICDYKAPLQRGELFEFSNVLPHAYFNRGSDHAVLLVTTYLQEALLPAEFNYAQPDIQVI</sequence>
<evidence type="ECO:0000313" key="2">
    <source>
        <dbReference type="Proteomes" id="UP001189757"/>
    </source>
</evidence>
<evidence type="ECO:0000313" key="1">
    <source>
        <dbReference type="EMBL" id="CAJ0817798.1"/>
    </source>
</evidence>
<reference evidence="1 2" key="1">
    <citation type="submission" date="2023-07" db="EMBL/GenBank/DDBJ databases">
        <authorList>
            <person name="Peeters C."/>
        </authorList>
    </citation>
    <scope>NUCLEOTIDE SEQUENCE [LARGE SCALE GENOMIC DNA]</scope>
    <source>
        <strain evidence="1 2">LMG 18101</strain>
    </source>
</reference>
<proteinExistence type="predicted"/>
<dbReference type="Proteomes" id="UP001189757">
    <property type="component" value="Unassembled WGS sequence"/>
</dbReference>
<dbReference type="Gene3D" id="2.60.120.330">
    <property type="entry name" value="B-lactam Antibiotic, Isopenicillin N Synthase, Chain"/>
    <property type="match status" value="1"/>
</dbReference>
<keyword evidence="2" id="KW-1185">Reference proteome</keyword>
<name>A0ABN9JRU2_9RALS</name>